<dbReference type="RefSeq" id="WP_135060861.1">
    <property type="nucleotide sequence ID" value="NZ_CP038254.1"/>
</dbReference>
<dbReference type="Pfam" id="PF01935">
    <property type="entry name" value="DUF87"/>
    <property type="match status" value="1"/>
</dbReference>
<sequence length="588" mass="68044">MTIQVGEVIAVHGVKIILKIDDESSKDTIFYKGNKFKGISIREHISIQRGFKDIVCIIEGEYLDESRYEKDSNKVIYIRKVEAKPIGYFHEGKFVEGIKYLPMIKDPVFLVSENQVAKIYHGDHLNDSLVIGNLLKENIPLSLPWSRLFNTHIGIFGNTGSGKSNTLAKLYKTLFDLKKDSIKGKSEFVLLDFNGEYTADQLLSNKEKKIYHLSTREEDSNKFPISYEELLDSETLGLLFKATPNTQLPFIKRVVKGWKKYRGEQESLCNYIRYTFKQIFTSKAQKKETVDLLRQVLKIINEDILDQRLSQISWHNKNFQFYEAPDIYFDGTEDPYNKVFKASVDQITIDSLTFFDELVIRFHLQLINDLNAGFVQFDHIQPLLKRIESSVANLDKVIEINGEFPEEKILTIVSLRRCNQEIKKILPLLLAKHLYEKHKLEVTIPPNKTLHLIIDEAHNILSLQSMREQESWKDYRLELFEEIIKEGRKFGVFLTLSSQRPADISPTIMSQIHNFFIHRLVNDKDLFLLDNTISTLDSLSKGMIPNLSKGCCIITGTSFDLPLVLQVDKLERSYQPDSEDVDLEMVWS</sequence>
<dbReference type="Proteomes" id="UP000295517">
    <property type="component" value="Chromosome"/>
</dbReference>
<dbReference type="InterPro" id="IPR002789">
    <property type="entry name" value="HerA_central"/>
</dbReference>
<dbReference type="PANTHER" id="PTHR42957:SF1">
    <property type="entry name" value="HELICASE MJ1565-RELATED"/>
    <property type="match status" value="1"/>
</dbReference>
<dbReference type="SUPFAM" id="SSF52540">
    <property type="entry name" value="P-loop containing nucleoside triphosphate hydrolases"/>
    <property type="match status" value="1"/>
</dbReference>
<dbReference type="InterPro" id="IPR008571">
    <property type="entry name" value="HerA-like"/>
</dbReference>
<dbReference type="PANTHER" id="PTHR42957">
    <property type="entry name" value="HELICASE MJ1565-RELATED"/>
    <property type="match status" value="1"/>
</dbReference>
<gene>
    <name evidence="2" type="ORF">E3983_10050</name>
</gene>
<dbReference type="AlphaFoldDB" id="A0AAX1EI85"/>
<evidence type="ECO:0000313" key="2">
    <source>
        <dbReference type="EMBL" id="QBR84675.1"/>
    </source>
</evidence>
<dbReference type="EMBL" id="CP038254">
    <property type="protein sequence ID" value="QBR84675.1"/>
    <property type="molecule type" value="Genomic_DNA"/>
</dbReference>
<keyword evidence="2" id="KW-0547">Nucleotide-binding</keyword>
<reference evidence="2 3" key="1">
    <citation type="submission" date="2019-03" db="EMBL/GenBank/DDBJ databases">
        <title>Diverse conjugative elements silence natural transformation in Legionella species.</title>
        <authorList>
            <person name="Durieux I."/>
            <person name="Ginevra C."/>
            <person name="Attaiech L."/>
            <person name="Picq K."/>
            <person name="Juan P.A."/>
            <person name="Jarraud S."/>
            <person name="Charpentier X."/>
        </authorList>
    </citation>
    <scope>NUCLEOTIDE SEQUENCE [LARGE SCALE GENOMIC DNA]</scope>
    <source>
        <strain evidence="2 3">HL-0427-4011</strain>
    </source>
</reference>
<feature type="domain" description="Helicase HerA central" evidence="1">
    <location>
        <begin position="130"/>
        <end position="360"/>
    </location>
</feature>
<protein>
    <submittedName>
        <fullName evidence="2">ATP-binding protein</fullName>
    </submittedName>
</protein>
<accession>A0AAX1EI85</accession>
<name>A0AAX1EI85_9GAMM</name>
<dbReference type="Gene3D" id="3.40.50.300">
    <property type="entry name" value="P-loop containing nucleotide triphosphate hydrolases"/>
    <property type="match status" value="2"/>
</dbReference>
<dbReference type="InterPro" id="IPR027417">
    <property type="entry name" value="P-loop_NTPase"/>
</dbReference>
<proteinExistence type="predicted"/>
<dbReference type="GO" id="GO:0005524">
    <property type="term" value="F:ATP binding"/>
    <property type="evidence" value="ECO:0007669"/>
    <property type="project" value="UniProtKB-KW"/>
</dbReference>
<keyword evidence="2" id="KW-0067">ATP-binding</keyword>
<organism evidence="2 3">
    <name type="scientific">Legionella israelensis</name>
    <dbReference type="NCBI Taxonomy" id="454"/>
    <lineage>
        <taxon>Bacteria</taxon>
        <taxon>Pseudomonadati</taxon>
        <taxon>Pseudomonadota</taxon>
        <taxon>Gammaproteobacteria</taxon>
        <taxon>Legionellales</taxon>
        <taxon>Legionellaceae</taxon>
        <taxon>Legionella</taxon>
    </lineage>
</organism>
<evidence type="ECO:0000259" key="1">
    <source>
        <dbReference type="Pfam" id="PF01935"/>
    </source>
</evidence>
<evidence type="ECO:0000313" key="3">
    <source>
        <dbReference type="Proteomes" id="UP000295517"/>
    </source>
</evidence>